<organism evidence="2 3">
    <name type="scientific">Lachnospira multipara</name>
    <dbReference type="NCBI Taxonomy" id="28051"/>
    <lineage>
        <taxon>Bacteria</taxon>
        <taxon>Bacillati</taxon>
        <taxon>Bacillota</taxon>
        <taxon>Clostridia</taxon>
        <taxon>Lachnospirales</taxon>
        <taxon>Lachnospiraceae</taxon>
        <taxon>Lachnospira</taxon>
    </lineage>
</organism>
<proteinExistence type="predicted"/>
<feature type="transmembrane region" description="Helical" evidence="1">
    <location>
        <begin position="15"/>
        <end position="35"/>
    </location>
</feature>
<gene>
    <name evidence="2" type="ORF">SAMN05216537_11263</name>
</gene>
<protein>
    <submittedName>
        <fullName evidence="2">Uncharacterized protein</fullName>
    </submittedName>
</protein>
<sequence>MFKKTHKGSGFGDMLGTLVCIVALMLIVVSMVYFFKILEIKRNINTYARSSLLVLEQQGSLNETDIEEISNKLTNLGIDRNNIVITYNNDNTTAQYGEEVIITIEVNATYEELGLSPYVSELIGKNFKYKTEYASISKK</sequence>
<accession>A0A1H5VRX2</accession>
<dbReference type="EMBL" id="FNUL01000012">
    <property type="protein sequence ID" value="SEF90075.1"/>
    <property type="molecule type" value="Genomic_DNA"/>
</dbReference>
<reference evidence="2 3" key="1">
    <citation type="submission" date="2016-10" db="EMBL/GenBank/DDBJ databases">
        <authorList>
            <person name="de Groot N.N."/>
        </authorList>
    </citation>
    <scope>NUCLEOTIDE SEQUENCE [LARGE SCALE GENOMIC DNA]</scope>
    <source>
        <strain evidence="2 3">D15d</strain>
    </source>
</reference>
<dbReference type="AlphaFoldDB" id="A0A1H5VRX2"/>
<evidence type="ECO:0000313" key="2">
    <source>
        <dbReference type="EMBL" id="SEF90075.1"/>
    </source>
</evidence>
<keyword evidence="1" id="KW-1133">Transmembrane helix</keyword>
<name>A0A1H5VRX2_9FIRM</name>
<keyword evidence="1" id="KW-0812">Transmembrane</keyword>
<evidence type="ECO:0000256" key="1">
    <source>
        <dbReference type="SAM" id="Phobius"/>
    </source>
</evidence>
<dbReference type="Proteomes" id="UP000236726">
    <property type="component" value="Unassembled WGS sequence"/>
</dbReference>
<keyword evidence="1" id="KW-0472">Membrane</keyword>
<evidence type="ECO:0000313" key="3">
    <source>
        <dbReference type="Proteomes" id="UP000236726"/>
    </source>
</evidence>
<dbReference type="RefSeq" id="WP_103953115.1">
    <property type="nucleotide sequence ID" value="NZ_FNUL01000012.1"/>
</dbReference>
<keyword evidence="3" id="KW-1185">Reference proteome</keyword>